<name>A0A645BP27_9ZZZZ</name>
<dbReference type="Pfam" id="PF08340">
    <property type="entry name" value="YicC-like_C"/>
    <property type="match status" value="1"/>
</dbReference>
<comment type="caution">
    <text evidence="2">The sequence shown here is derived from an EMBL/GenBank/DDBJ whole genome shotgun (WGS) entry which is preliminary data.</text>
</comment>
<evidence type="ECO:0000259" key="1">
    <source>
        <dbReference type="Pfam" id="PF08340"/>
    </source>
</evidence>
<organism evidence="2">
    <name type="scientific">bioreactor metagenome</name>
    <dbReference type="NCBI Taxonomy" id="1076179"/>
    <lineage>
        <taxon>unclassified sequences</taxon>
        <taxon>metagenomes</taxon>
        <taxon>ecological metagenomes</taxon>
    </lineage>
</organism>
<dbReference type="PANTHER" id="PTHR30636:SF3">
    <property type="entry name" value="UPF0701 PROTEIN YICC"/>
    <property type="match status" value="1"/>
</dbReference>
<dbReference type="InterPro" id="IPR005229">
    <property type="entry name" value="YicC/YloC-like"/>
</dbReference>
<accession>A0A645BP27</accession>
<proteinExistence type="predicted"/>
<dbReference type="EMBL" id="VSSQ01021015">
    <property type="protein sequence ID" value="MPM66331.1"/>
    <property type="molecule type" value="Genomic_DNA"/>
</dbReference>
<dbReference type="PANTHER" id="PTHR30636">
    <property type="entry name" value="UPF0701 PROTEIN YICC"/>
    <property type="match status" value="1"/>
</dbReference>
<protein>
    <recommendedName>
        <fullName evidence="1">Endoribonuclease YicC-like C-terminal domain-containing protein</fullName>
    </recommendedName>
</protein>
<dbReference type="GO" id="GO:0004521">
    <property type="term" value="F:RNA endonuclease activity"/>
    <property type="evidence" value="ECO:0007669"/>
    <property type="project" value="InterPro"/>
</dbReference>
<feature type="domain" description="Endoribonuclease YicC-like C-terminal" evidence="1">
    <location>
        <begin position="27"/>
        <end position="146"/>
    </location>
</feature>
<reference evidence="2" key="1">
    <citation type="submission" date="2019-08" db="EMBL/GenBank/DDBJ databases">
        <authorList>
            <person name="Kucharzyk K."/>
            <person name="Murdoch R.W."/>
            <person name="Higgins S."/>
            <person name="Loffler F."/>
        </authorList>
    </citation>
    <scope>NUCLEOTIDE SEQUENCE</scope>
</reference>
<gene>
    <name evidence="2" type="ORF">SDC9_113238</name>
</gene>
<evidence type="ECO:0000313" key="2">
    <source>
        <dbReference type="EMBL" id="MPM66331.1"/>
    </source>
</evidence>
<dbReference type="InterPro" id="IPR013551">
    <property type="entry name" value="YicC-like_C"/>
</dbReference>
<dbReference type="AlphaFoldDB" id="A0A645BP27"/>
<sequence length="146" mass="16667">MRKTGGETLFKDLKNRAQVILDYVGMIEKRSPEVNAQYAAKLKSNIEQLLNGVEIDESRLLTEVAIFADKGAIDEEIVRLKSHMSQFMDLIKQDNPVGRKIDFLVQEMNREANTMGSKSSDVEITKIVVEIKSEIEKIREQIQNIE</sequence>